<gene>
    <name evidence="5" type="ORF">SeLEV6574_g03685</name>
    <name evidence="6" type="ORF">SeMB42_g01957</name>
</gene>
<dbReference type="Gene3D" id="3.30.470.20">
    <property type="entry name" value="ATP-grasp fold, B domain"/>
    <property type="match status" value="1"/>
</dbReference>
<keyword evidence="3" id="KW-0067">ATP-binding</keyword>
<evidence type="ECO:0000256" key="3">
    <source>
        <dbReference type="ARBA" id="ARBA00022840"/>
    </source>
</evidence>
<dbReference type="PANTHER" id="PTHR12241:SF147">
    <property type="entry name" value="TUBULIN POLYGLUTAMYLASE TTLL7"/>
    <property type="match status" value="1"/>
</dbReference>
<evidence type="ECO:0000313" key="7">
    <source>
        <dbReference type="Proteomes" id="UP000317494"/>
    </source>
</evidence>
<evidence type="ECO:0000313" key="5">
    <source>
        <dbReference type="EMBL" id="TPX45760.1"/>
    </source>
</evidence>
<dbReference type="GO" id="GO:0070740">
    <property type="term" value="F:tubulin-glutamic acid ligase activity"/>
    <property type="evidence" value="ECO:0007669"/>
    <property type="project" value="TreeGrafter"/>
</dbReference>
<dbReference type="Proteomes" id="UP000317494">
    <property type="component" value="Unassembled WGS sequence"/>
</dbReference>
<dbReference type="OrthoDB" id="202825at2759"/>
<keyword evidence="1" id="KW-0436">Ligase</keyword>
<dbReference type="VEuPathDB" id="FungiDB:SeMB42_g01957"/>
<evidence type="ECO:0008006" key="9">
    <source>
        <dbReference type="Google" id="ProtNLM"/>
    </source>
</evidence>
<accession>A0A507DIC8</accession>
<protein>
    <recommendedName>
        <fullName evidence="9">Tubulin-tyrosine ligase</fullName>
    </recommendedName>
</protein>
<evidence type="ECO:0000313" key="6">
    <source>
        <dbReference type="EMBL" id="TPX51333.1"/>
    </source>
</evidence>
<dbReference type="PROSITE" id="PS51221">
    <property type="entry name" value="TTL"/>
    <property type="match status" value="1"/>
</dbReference>
<dbReference type="PANTHER" id="PTHR12241">
    <property type="entry name" value="TUBULIN POLYGLUTAMYLASE"/>
    <property type="match status" value="1"/>
</dbReference>
<evidence type="ECO:0000256" key="2">
    <source>
        <dbReference type="ARBA" id="ARBA00022741"/>
    </source>
</evidence>
<proteinExistence type="predicted"/>
<name>A0A507DIC8_9FUNG</name>
<dbReference type="GO" id="GO:0036064">
    <property type="term" value="C:ciliary basal body"/>
    <property type="evidence" value="ECO:0007669"/>
    <property type="project" value="TreeGrafter"/>
</dbReference>
<dbReference type="EMBL" id="QEAN01000055">
    <property type="protein sequence ID" value="TPX51333.1"/>
    <property type="molecule type" value="Genomic_DNA"/>
</dbReference>
<organism evidence="6 7">
    <name type="scientific">Synchytrium endobioticum</name>
    <dbReference type="NCBI Taxonomy" id="286115"/>
    <lineage>
        <taxon>Eukaryota</taxon>
        <taxon>Fungi</taxon>
        <taxon>Fungi incertae sedis</taxon>
        <taxon>Chytridiomycota</taxon>
        <taxon>Chytridiomycota incertae sedis</taxon>
        <taxon>Chytridiomycetes</taxon>
        <taxon>Synchytriales</taxon>
        <taxon>Synchytriaceae</taxon>
        <taxon>Synchytrium</taxon>
    </lineage>
</organism>
<dbReference type="GO" id="GO:0005524">
    <property type="term" value="F:ATP binding"/>
    <property type="evidence" value="ECO:0007669"/>
    <property type="project" value="UniProtKB-KW"/>
</dbReference>
<evidence type="ECO:0000256" key="1">
    <source>
        <dbReference type="ARBA" id="ARBA00022598"/>
    </source>
</evidence>
<dbReference type="AlphaFoldDB" id="A0A507DIC8"/>
<dbReference type="EMBL" id="QEAM01000130">
    <property type="protein sequence ID" value="TPX45760.1"/>
    <property type="molecule type" value="Genomic_DNA"/>
</dbReference>
<dbReference type="SUPFAM" id="SSF56059">
    <property type="entry name" value="Glutathione synthetase ATP-binding domain-like"/>
    <property type="match status" value="1"/>
</dbReference>
<comment type="caution">
    <text evidence="6">The sequence shown here is derived from an EMBL/GenBank/DDBJ whole genome shotgun (WGS) entry which is preliminary data.</text>
</comment>
<dbReference type="InterPro" id="IPR004344">
    <property type="entry name" value="TTL/TTLL_fam"/>
</dbReference>
<evidence type="ECO:0000313" key="8">
    <source>
        <dbReference type="Proteomes" id="UP000320475"/>
    </source>
</evidence>
<evidence type="ECO:0000256" key="4">
    <source>
        <dbReference type="SAM" id="MobiDB-lite"/>
    </source>
</evidence>
<keyword evidence="2" id="KW-0547">Nucleotide-binding</keyword>
<keyword evidence="7" id="KW-1185">Reference proteome</keyword>
<dbReference type="Pfam" id="PF03133">
    <property type="entry name" value="TTL"/>
    <property type="match status" value="1"/>
</dbReference>
<dbReference type="GO" id="GO:0000226">
    <property type="term" value="P:microtubule cytoskeleton organization"/>
    <property type="evidence" value="ECO:0007669"/>
    <property type="project" value="TreeGrafter"/>
</dbReference>
<feature type="compositionally biased region" description="Low complexity" evidence="4">
    <location>
        <begin position="200"/>
        <end position="234"/>
    </location>
</feature>
<reference evidence="7 8" key="1">
    <citation type="journal article" date="2019" name="Sci. Rep.">
        <title>Comparative genomics of chytrid fungi reveal insights into the obligate biotrophic and pathogenic lifestyle of Synchytrium endobioticum.</title>
        <authorList>
            <person name="van de Vossenberg B.T.L.H."/>
            <person name="Warris S."/>
            <person name="Nguyen H.D.T."/>
            <person name="van Gent-Pelzer M.P.E."/>
            <person name="Joly D.L."/>
            <person name="van de Geest H.C."/>
            <person name="Bonants P.J.M."/>
            <person name="Smith D.S."/>
            <person name="Levesque C.A."/>
            <person name="van der Lee T.A.J."/>
        </authorList>
    </citation>
    <scope>NUCLEOTIDE SEQUENCE [LARGE SCALE GENOMIC DNA]</scope>
    <source>
        <strain evidence="5 8">LEV6574</strain>
        <strain evidence="6 7">MB42</strain>
    </source>
</reference>
<sequence length="606" mass="67811">MPRWPRLESRDQRAAGATIDHQSSVIDILATRKTIQRMKSALPSRLCETSLCKYDVVKQVLKSRGFQQCKLNDPNWIVLWIDTGVALERVLAMSVTQKINHFPGMDIICRKSRLARSLARMHRLFPKDYSFTPRTWRLPSDLAALQLALRSNSIDNSRTPKKTFIAKPDAGCQGKGIQLFSDEKGFKQAMERASTMIPPSSSSESQSARSSLSSSNSSSSGSSSSSSSRATSYSHTPHLAPEIVVQEYIAKPCLLDGHKFDLRIYALVLSVSPLQIYVHKEGLVRLATTKYQAPNNTNYQQVTMHLTNYAINKDGPGFEQHDPEAEKVGSNGHKRSLQFIWEWMDRNRDDGDIDSTQAWELIKDVIVKTIITAQPNLSKAINACRQRIESNRTVAGAASESASEATTSYQPCFEVLGFDILLDHKFTPWVLEVNHSPSFTCDSELDRRVKSAVIGHTLDLLVGRAETSSGLCDSGADMTGFETLSSSKVRPYNGWEISYPPSHPSKQAEYSKYIQAATTLFLNNDTELTKSRNAYREKIAKEKVEREAKVAHIRERARIQRANATLGVAPARLTRVVPFEFNVREPKPKPVRTALRLGSVDLLFHL</sequence>
<feature type="region of interest" description="Disordered" evidence="4">
    <location>
        <begin position="193"/>
        <end position="235"/>
    </location>
</feature>
<dbReference type="Proteomes" id="UP000320475">
    <property type="component" value="Unassembled WGS sequence"/>
</dbReference>
<dbReference type="GO" id="GO:0015631">
    <property type="term" value="F:tubulin binding"/>
    <property type="evidence" value="ECO:0007669"/>
    <property type="project" value="TreeGrafter"/>
</dbReference>